<dbReference type="GO" id="GO:0051536">
    <property type="term" value="F:iron-sulfur cluster binding"/>
    <property type="evidence" value="ECO:0007669"/>
    <property type="project" value="UniProtKB-UniRule"/>
</dbReference>
<evidence type="ECO:0000256" key="5">
    <source>
        <dbReference type="ARBA" id="ARBA00023014"/>
    </source>
</evidence>
<comment type="caution">
    <text evidence="9">The sequence shown here is derived from an EMBL/GenBank/DDBJ whole genome shotgun (WGS) entry which is preliminary data.</text>
</comment>
<sequence>MQEKDTVLEAVNNMADENDKNPTPPTMEVNLEHIKHKIAVMSGKGGVGKSTVAANLAFTLAWKGYSVGLLDVDIHGPTIPKMLGVEKENITFDSDHKMLPVKISEKIKLVSMAFLLEDEDSPVIWRGPIKMGVIRQFLEDVRWGELDYLIIDLPPGTGDEPLNIAQMLPDSYALIVSTPQDVALLSVRKSINFAKMLNMPIIGIIENMSGFACPHCGKRSDIFKTGGCEQAANEFKLPFLGKVPIDSRIVETGDDGIPFVLKYKELPSSKVFEEIVDKVENFVEKT</sequence>
<feature type="binding site" evidence="8">
    <location>
        <begin position="43"/>
        <end position="50"/>
    </location>
    <ligand>
        <name>ATP</name>
        <dbReference type="ChEBI" id="CHEBI:30616"/>
    </ligand>
</feature>
<keyword evidence="3 8" id="KW-0067">ATP-binding</keyword>
<dbReference type="GO" id="GO:0005829">
    <property type="term" value="C:cytosol"/>
    <property type="evidence" value="ECO:0007669"/>
    <property type="project" value="TreeGrafter"/>
</dbReference>
<protein>
    <recommendedName>
        <fullName evidence="7 8">Iron-sulfur cluster carrier protein</fullName>
    </recommendedName>
</protein>
<comment type="similarity">
    <text evidence="8">Belongs to the Mrp/NBP35 ATP-binding proteins family.</text>
</comment>
<dbReference type="GO" id="GO:0016887">
    <property type="term" value="F:ATP hydrolysis activity"/>
    <property type="evidence" value="ECO:0007669"/>
    <property type="project" value="UniProtKB-UniRule"/>
</dbReference>
<evidence type="ECO:0000313" key="10">
    <source>
        <dbReference type="Proteomes" id="UP000612009"/>
    </source>
</evidence>
<dbReference type="AlphaFoldDB" id="A0A811TCJ0"/>
<comment type="subunit">
    <text evidence="8">Homodimer.</text>
</comment>
<dbReference type="Gene3D" id="3.40.50.300">
    <property type="entry name" value="P-loop containing nucleotide triphosphate hydrolases"/>
    <property type="match status" value="1"/>
</dbReference>
<proteinExistence type="inferred from homology"/>
<evidence type="ECO:0000256" key="2">
    <source>
        <dbReference type="ARBA" id="ARBA00022741"/>
    </source>
</evidence>
<name>A0A811TCJ0_9EURY</name>
<dbReference type="SUPFAM" id="SSF52540">
    <property type="entry name" value="P-loop containing nucleoside triphosphate hydrolases"/>
    <property type="match status" value="1"/>
</dbReference>
<evidence type="ECO:0000256" key="6">
    <source>
        <dbReference type="ARBA" id="ARBA00058094"/>
    </source>
</evidence>
<evidence type="ECO:0000256" key="4">
    <source>
        <dbReference type="ARBA" id="ARBA00023004"/>
    </source>
</evidence>
<dbReference type="PANTHER" id="PTHR23264:SF19">
    <property type="entry name" value="CYTOSOLIC FE-S CLUSTER ASSEMBLY FACTOR NUBP2"/>
    <property type="match status" value="1"/>
</dbReference>
<evidence type="ECO:0000256" key="8">
    <source>
        <dbReference type="HAMAP-Rule" id="MF_02040"/>
    </source>
</evidence>
<dbReference type="InterPro" id="IPR033756">
    <property type="entry name" value="YlxH/NBP35"/>
</dbReference>
<dbReference type="PANTHER" id="PTHR23264">
    <property type="entry name" value="NUCLEOTIDE-BINDING PROTEIN NBP35 YEAST -RELATED"/>
    <property type="match status" value="1"/>
</dbReference>
<dbReference type="InterPro" id="IPR000808">
    <property type="entry name" value="Mrp-like_CS"/>
</dbReference>
<keyword evidence="5 8" id="KW-0411">Iron-sulfur</keyword>
<keyword evidence="4 8" id="KW-0408">Iron</keyword>
<dbReference type="EMBL" id="CAJHIR010000036">
    <property type="protein sequence ID" value="CAD6494081.1"/>
    <property type="molecule type" value="Genomic_DNA"/>
</dbReference>
<dbReference type="FunFam" id="3.40.50.300:FF:001119">
    <property type="entry name" value="Iron-sulfur cluster carrier protein"/>
    <property type="match status" value="1"/>
</dbReference>
<comment type="function">
    <text evidence="6 8">Binds and transfers iron-sulfur (Fe-S) clusters to target apoproteins. Can hydrolyze ATP.</text>
</comment>
<evidence type="ECO:0000313" key="9">
    <source>
        <dbReference type="EMBL" id="CAD6494081.1"/>
    </source>
</evidence>
<reference evidence="9" key="1">
    <citation type="submission" date="2020-10" db="EMBL/GenBank/DDBJ databases">
        <authorList>
            <person name="Hahn C.J."/>
            <person name="Laso-Perez R."/>
            <person name="Vulcano F."/>
            <person name="Vaziourakis K.-M."/>
            <person name="Stokke R."/>
            <person name="Steen I.H."/>
            <person name="Teske A."/>
            <person name="Boetius A."/>
            <person name="Liebeke M."/>
            <person name="Amann R."/>
            <person name="Knittel K."/>
        </authorList>
    </citation>
    <scope>NUCLEOTIDE SEQUENCE</scope>
    <source>
        <strain evidence="9">Gfbio:e3339647-f889-4370-9287-4fb5cb688e4c:AG392J18_GoMArc1</strain>
    </source>
</reference>
<dbReference type="Pfam" id="PF10609">
    <property type="entry name" value="ParA"/>
    <property type="match status" value="1"/>
</dbReference>
<evidence type="ECO:0000256" key="3">
    <source>
        <dbReference type="ARBA" id="ARBA00022840"/>
    </source>
</evidence>
<keyword evidence="1 8" id="KW-0479">Metal-binding</keyword>
<organism evidence="9 10">
    <name type="scientific">Candidatus Argoarchaeum ethanivorans</name>
    <dbReference type="NCBI Taxonomy" id="2608793"/>
    <lineage>
        <taxon>Archaea</taxon>
        <taxon>Methanobacteriati</taxon>
        <taxon>Methanobacteriota</taxon>
        <taxon>Stenosarchaea group</taxon>
        <taxon>Methanomicrobia</taxon>
        <taxon>Methanosarcinales</taxon>
        <taxon>Methanosarcinales incertae sedis</taxon>
        <taxon>GOM Arc I cluster</taxon>
        <taxon>Candidatus Argoarchaeum</taxon>
    </lineage>
</organism>
<dbReference type="GO" id="GO:0016226">
    <property type="term" value="P:iron-sulfur cluster assembly"/>
    <property type="evidence" value="ECO:0007669"/>
    <property type="project" value="InterPro"/>
</dbReference>
<keyword evidence="8" id="KW-0378">Hydrolase</keyword>
<dbReference type="GO" id="GO:0140663">
    <property type="term" value="F:ATP-dependent FeS chaperone activity"/>
    <property type="evidence" value="ECO:0007669"/>
    <property type="project" value="InterPro"/>
</dbReference>
<dbReference type="GO" id="GO:0046872">
    <property type="term" value="F:metal ion binding"/>
    <property type="evidence" value="ECO:0007669"/>
    <property type="project" value="UniProtKB-KW"/>
</dbReference>
<dbReference type="InterPro" id="IPR027417">
    <property type="entry name" value="P-loop_NTPase"/>
</dbReference>
<gene>
    <name evidence="9" type="ORF">LAKADJCE_00636</name>
</gene>
<dbReference type="GO" id="GO:0005524">
    <property type="term" value="F:ATP binding"/>
    <property type="evidence" value="ECO:0007669"/>
    <property type="project" value="UniProtKB-UniRule"/>
</dbReference>
<dbReference type="HAMAP" id="MF_02040">
    <property type="entry name" value="Mrp_NBP35"/>
    <property type="match status" value="1"/>
</dbReference>
<keyword evidence="2 8" id="KW-0547">Nucleotide-binding</keyword>
<dbReference type="CDD" id="cd02037">
    <property type="entry name" value="Mrp_NBP35"/>
    <property type="match status" value="1"/>
</dbReference>
<accession>A0A811TCJ0</accession>
<evidence type="ECO:0000256" key="1">
    <source>
        <dbReference type="ARBA" id="ARBA00022723"/>
    </source>
</evidence>
<dbReference type="InterPro" id="IPR019591">
    <property type="entry name" value="Mrp/NBP35_ATP-bd"/>
</dbReference>
<dbReference type="PROSITE" id="PS01215">
    <property type="entry name" value="MRP"/>
    <property type="match status" value="1"/>
</dbReference>
<dbReference type="Proteomes" id="UP000612009">
    <property type="component" value="Unassembled WGS sequence"/>
</dbReference>
<evidence type="ECO:0000256" key="7">
    <source>
        <dbReference type="ARBA" id="ARBA00074706"/>
    </source>
</evidence>